<name>A0A6B9J5H9_9CAUD</name>
<evidence type="ECO:0000313" key="1">
    <source>
        <dbReference type="EMBL" id="QGZ16095.1"/>
    </source>
</evidence>
<evidence type="ECO:0000313" key="2">
    <source>
        <dbReference type="Proteomes" id="UP000433471"/>
    </source>
</evidence>
<organism evidence="1 2">
    <name type="scientific">Vibrio phage vB_VchM_Kuja</name>
    <dbReference type="NCBI Taxonomy" id="2686437"/>
    <lineage>
        <taxon>Viruses</taxon>
        <taxon>Duplodnaviria</taxon>
        <taxon>Heunggongvirae</taxon>
        <taxon>Uroviricota</taxon>
        <taxon>Caudoviricetes</taxon>
        <taxon>Pantevenvirales</taxon>
        <taxon>Ackermannviridae</taxon>
        <taxon>Kujavirus</taxon>
        <taxon>Kujavirus kuja</taxon>
    </lineage>
</organism>
<reference evidence="1 2" key="1">
    <citation type="submission" date="2019-11" db="EMBL/GenBank/DDBJ databases">
        <title>Characterization of a novel member of the family Ackermannviridae.</title>
        <authorList>
            <person name="Maina A.N."/>
            <person name="Mwaura F.B."/>
            <person name="Jumba M."/>
        </authorList>
    </citation>
    <scope>NUCLEOTIDE SEQUENCE [LARGE SCALE GENOMIC DNA]</scope>
</reference>
<proteinExistence type="predicted"/>
<keyword evidence="2" id="KW-1185">Reference proteome</keyword>
<dbReference type="EMBL" id="MN718199">
    <property type="protein sequence ID" value="QGZ16095.1"/>
    <property type="molecule type" value="Genomic_DNA"/>
</dbReference>
<sequence>MEYIVQGSFETILLVDGLAINLITGEICDVNVDSGHSTHVCSTVLCACCGSSDNADNVLLSRD</sequence>
<protein>
    <submittedName>
        <fullName evidence="1">Uncharacterized protein</fullName>
    </submittedName>
</protein>
<dbReference type="Proteomes" id="UP000433471">
    <property type="component" value="Segment"/>
</dbReference>
<gene>
    <name evidence="1" type="ORF">Kuja_1040</name>
</gene>
<accession>A0A6B9J5H9</accession>